<dbReference type="OrthoDB" id="310217at2"/>
<evidence type="ECO:0000259" key="14">
    <source>
        <dbReference type="PROSITE" id="PS50885"/>
    </source>
</evidence>
<feature type="transmembrane region" description="Helical" evidence="13">
    <location>
        <begin position="102"/>
        <end position="122"/>
    </location>
</feature>
<dbReference type="RefSeq" id="WP_135813248.1">
    <property type="nucleotide sequence ID" value="NZ_RQEV01000009.1"/>
</dbReference>
<keyword evidence="4" id="KW-1003">Cell membrane</keyword>
<keyword evidence="13" id="KW-1133">Transmembrane helix</keyword>
<keyword evidence="11 13" id="KW-0472">Membrane</keyword>
<evidence type="ECO:0000256" key="2">
    <source>
        <dbReference type="ARBA" id="ARBA00004651"/>
    </source>
</evidence>
<dbReference type="CDD" id="cd06225">
    <property type="entry name" value="HAMP"/>
    <property type="match status" value="1"/>
</dbReference>
<dbReference type="Gene3D" id="6.10.340.10">
    <property type="match status" value="1"/>
</dbReference>
<sequence>MDFIYLNFYSFGSILAGLFCLYIAIFFITIKERSQAALILGGAGLSAALFHFAYAIGFMTVEVWGVYHRWLVIPTALMTFSHLVLVFFYFPSPKYEKFGLSLYLLLLFVIGVVTVYFVAISYRSVGIFVKGNHYRDFETYSFYKYYSIIVLVYNTVFVAAGIWRAFSEKGRERRAVIYMLLAFCMISVIPALTNALNRNGLISRIVYQQAVDLSFVIGFFLLLVIYLNISKEKTTVLSRIIGISMATFFLVFQIVAYLILNEYEAQYDKIRFQEAKLIVKNKEQPADLKYVLGYETIQETASDAAGGTNGIPKIQNGNVEAKLFLVRSALTDMKNASRNERWKKAEVLLSGFETDEAEFLPYKEGLREFLLSTEKEPISDSQMSGFFGEMNGFVDRAGNKLVQISDKRNESAVLAILNSNKPGLSAMMKIVSDRYSEARKKGASSEKLSALLSQSLCPVYFEGQRIYRGMNDRDRTGIGSPKYFVSYFIPDETRGSVYEVGFDYKVYRGYIHSPSSILAVCLISIMFVVIVGFKYFFRYALIRPMNDVVAGLQAIHSGNLQYRLVPSVEDEIGFIARSFNHMADSILVARDNLEKYAQDLENKVNERTKELQHSLTEVKDLKEQQDGDYFLMSLLLKPLGVNRAAQENVKVEFFTEQKKKFKFRNYDSEIGGDISTSKRIFLRGKKYTVFLNADAMGKSMQGAGGALVLGAVFEAILERTNLIESVQNHSPEKWLKDAFLELHKVFESFDGSMLVSLVIGLVDDEVGILYYVNAEHPWTVLYRNGVASFIESEMTFRKLGTGGINGHIYVKTLQLEPGDVIIAGSDGRDDFLLFGKDDKKLNDDHTKFLEFVRQGGGSLRKIYESITSNGMLTDDLSLVRIAFKEEVVNVSEADPNKDFLKNTELAGMFRRAKRIAQTENFSEAIPIFQKLEALHNRVPLIKKYLTLLHLRKGLYREAAHYAEDYLNLDPLDNEMLYFISYTLKKCREFERAADFGERLRLRNPLHFKNLLNLSGIYMALNNRTKAESIANDAFSIDPENLKVNSFLETLKRRRN</sequence>
<evidence type="ECO:0000256" key="4">
    <source>
        <dbReference type="ARBA" id="ARBA00022475"/>
    </source>
</evidence>
<evidence type="ECO:0000256" key="6">
    <source>
        <dbReference type="ARBA" id="ARBA00022679"/>
    </source>
</evidence>
<evidence type="ECO:0000256" key="3">
    <source>
        <dbReference type="ARBA" id="ARBA00012438"/>
    </source>
</evidence>
<evidence type="ECO:0000256" key="1">
    <source>
        <dbReference type="ARBA" id="ARBA00000085"/>
    </source>
</evidence>
<evidence type="ECO:0000313" key="16">
    <source>
        <dbReference type="Proteomes" id="UP000297855"/>
    </source>
</evidence>
<feature type="transmembrane region" description="Helical" evidence="13">
    <location>
        <begin position="517"/>
        <end position="537"/>
    </location>
</feature>
<evidence type="ECO:0000256" key="13">
    <source>
        <dbReference type="SAM" id="Phobius"/>
    </source>
</evidence>
<dbReference type="EMBL" id="RQEV01000009">
    <property type="protein sequence ID" value="TGK18990.1"/>
    <property type="molecule type" value="Genomic_DNA"/>
</dbReference>
<dbReference type="SMART" id="SM00331">
    <property type="entry name" value="PP2C_SIG"/>
    <property type="match status" value="1"/>
</dbReference>
<name>A0A4R9GPT7_9LEPT</name>
<dbReference type="PROSITE" id="PS50885">
    <property type="entry name" value="HAMP"/>
    <property type="match status" value="1"/>
</dbReference>
<comment type="catalytic activity">
    <reaction evidence="1">
        <text>ATP + protein L-histidine = ADP + protein N-phospho-L-histidine.</text>
        <dbReference type="EC" id="2.7.13.3"/>
    </reaction>
</comment>
<keyword evidence="9" id="KW-0067">ATP-binding</keyword>
<dbReference type="InterPro" id="IPR011990">
    <property type="entry name" value="TPR-like_helical_dom_sf"/>
</dbReference>
<keyword evidence="6" id="KW-0808">Transferase</keyword>
<feature type="transmembrane region" description="Helical" evidence="13">
    <location>
        <begin position="240"/>
        <end position="260"/>
    </location>
</feature>
<evidence type="ECO:0000256" key="11">
    <source>
        <dbReference type="ARBA" id="ARBA00023136"/>
    </source>
</evidence>
<feature type="transmembrane region" description="Helical" evidence="13">
    <location>
        <begin position="70"/>
        <end position="90"/>
    </location>
</feature>
<evidence type="ECO:0000256" key="8">
    <source>
        <dbReference type="ARBA" id="ARBA00022777"/>
    </source>
</evidence>
<feature type="transmembrane region" description="Helical" evidence="13">
    <location>
        <begin position="6"/>
        <end position="30"/>
    </location>
</feature>
<dbReference type="GO" id="GO:0004673">
    <property type="term" value="F:protein histidine kinase activity"/>
    <property type="evidence" value="ECO:0007669"/>
    <property type="project" value="UniProtKB-EC"/>
</dbReference>
<dbReference type="SMART" id="SM00304">
    <property type="entry name" value="HAMP"/>
    <property type="match status" value="1"/>
</dbReference>
<evidence type="ECO:0000256" key="9">
    <source>
        <dbReference type="ARBA" id="ARBA00022840"/>
    </source>
</evidence>
<dbReference type="Pfam" id="PF07228">
    <property type="entry name" value="SpoIIE"/>
    <property type="match status" value="1"/>
</dbReference>
<accession>A0A4R9GPT7</accession>
<keyword evidence="7" id="KW-0547">Nucleotide-binding</keyword>
<proteinExistence type="predicted"/>
<dbReference type="SUPFAM" id="SSF48452">
    <property type="entry name" value="TPR-like"/>
    <property type="match status" value="1"/>
</dbReference>
<dbReference type="EC" id="2.7.13.3" evidence="3"/>
<dbReference type="Proteomes" id="UP000297855">
    <property type="component" value="Unassembled WGS sequence"/>
</dbReference>
<dbReference type="GO" id="GO:0005524">
    <property type="term" value="F:ATP binding"/>
    <property type="evidence" value="ECO:0007669"/>
    <property type="project" value="UniProtKB-KW"/>
</dbReference>
<feature type="transmembrane region" description="Helical" evidence="13">
    <location>
        <begin position="142"/>
        <end position="163"/>
    </location>
</feature>
<organism evidence="15 16">
    <name type="scientific">Leptospira fluminis</name>
    <dbReference type="NCBI Taxonomy" id="2484979"/>
    <lineage>
        <taxon>Bacteria</taxon>
        <taxon>Pseudomonadati</taxon>
        <taxon>Spirochaetota</taxon>
        <taxon>Spirochaetia</taxon>
        <taxon>Leptospirales</taxon>
        <taxon>Leptospiraceae</taxon>
        <taxon>Leptospira</taxon>
    </lineage>
</organism>
<reference evidence="15" key="1">
    <citation type="journal article" date="2019" name="PLoS Negl. Trop. Dis.">
        <title>Revisiting the worldwide diversity of Leptospira species in the environment.</title>
        <authorList>
            <person name="Vincent A.T."/>
            <person name="Schiettekatte O."/>
            <person name="Bourhy P."/>
            <person name="Veyrier F.J."/>
            <person name="Picardeau M."/>
        </authorList>
    </citation>
    <scope>NUCLEOTIDE SEQUENCE [LARGE SCALE GENOMIC DNA]</scope>
    <source>
        <strain evidence="15">SCS5</strain>
    </source>
</reference>
<dbReference type="AlphaFoldDB" id="A0A4R9GPT7"/>
<gene>
    <name evidence="15" type="ORF">EHO61_08795</name>
</gene>
<evidence type="ECO:0000313" key="15">
    <source>
        <dbReference type="EMBL" id="TGK18990.1"/>
    </source>
</evidence>
<dbReference type="PANTHER" id="PTHR45528:SF1">
    <property type="entry name" value="SENSOR HISTIDINE KINASE CPXA"/>
    <property type="match status" value="1"/>
</dbReference>
<dbReference type="InterPro" id="IPR036457">
    <property type="entry name" value="PPM-type-like_dom_sf"/>
</dbReference>
<dbReference type="InterPro" id="IPR050398">
    <property type="entry name" value="HssS/ArlS-like"/>
</dbReference>
<comment type="subcellular location">
    <subcellularLocation>
        <location evidence="2">Cell membrane</location>
        <topology evidence="2">Multi-pass membrane protein</topology>
    </subcellularLocation>
</comment>
<keyword evidence="12" id="KW-0175">Coiled coil</keyword>
<dbReference type="GO" id="GO:0005886">
    <property type="term" value="C:plasma membrane"/>
    <property type="evidence" value="ECO:0007669"/>
    <property type="project" value="UniProtKB-SubCell"/>
</dbReference>
<feature type="transmembrane region" description="Helical" evidence="13">
    <location>
        <begin position="205"/>
        <end position="228"/>
    </location>
</feature>
<evidence type="ECO:0000256" key="10">
    <source>
        <dbReference type="ARBA" id="ARBA00023012"/>
    </source>
</evidence>
<dbReference type="SUPFAM" id="SSF158472">
    <property type="entry name" value="HAMP domain-like"/>
    <property type="match status" value="1"/>
</dbReference>
<dbReference type="Gene3D" id="3.60.40.10">
    <property type="entry name" value="PPM-type phosphatase domain"/>
    <property type="match status" value="1"/>
</dbReference>
<feature type="coiled-coil region" evidence="12">
    <location>
        <begin position="586"/>
        <end position="624"/>
    </location>
</feature>
<dbReference type="Gene3D" id="1.25.40.10">
    <property type="entry name" value="Tetratricopeptide repeat domain"/>
    <property type="match status" value="1"/>
</dbReference>
<comment type="caution">
    <text evidence="15">The sequence shown here is derived from an EMBL/GenBank/DDBJ whole genome shotgun (WGS) entry which is preliminary data.</text>
</comment>
<keyword evidence="10" id="KW-0902">Two-component regulatory system</keyword>
<keyword evidence="8" id="KW-0418">Kinase</keyword>
<dbReference type="Pfam" id="PF00672">
    <property type="entry name" value="HAMP"/>
    <property type="match status" value="1"/>
</dbReference>
<evidence type="ECO:0000256" key="7">
    <source>
        <dbReference type="ARBA" id="ARBA00022741"/>
    </source>
</evidence>
<evidence type="ECO:0000256" key="5">
    <source>
        <dbReference type="ARBA" id="ARBA00022553"/>
    </source>
</evidence>
<dbReference type="GO" id="GO:0000160">
    <property type="term" value="P:phosphorelay signal transduction system"/>
    <property type="evidence" value="ECO:0007669"/>
    <property type="project" value="UniProtKB-KW"/>
</dbReference>
<keyword evidence="13" id="KW-0812">Transmembrane</keyword>
<protein>
    <recommendedName>
        <fullName evidence="3">histidine kinase</fullName>
        <ecNumber evidence="3">2.7.13.3</ecNumber>
    </recommendedName>
</protein>
<evidence type="ECO:0000256" key="12">
    <source>
        <dbReference type="SAM" id="Coils"/>
    </source>
</evidence>
<dbReference type="InterPro" id="IPR001932">
    <property type="entry name" value="PPM-type_phosphatase-like_dom"/>
</dbReference>
<feature type="transmembrane region" description="Helical" evidence="13">
    <location>
        <begin position="175"/>
        <end position="193"/>
    </location>
</feature>
<dbReference type="SUPFAM" id="SSF81606">
    <property type="entry name" value="PP2C-like"/>
    <property type="match status" value="1"/>
</dbReference>
<feature type="transmembrane region" description="Helical" evidence="13">
    <location>
        <begin position="37"/>
        <end position="58"/>
    </location>
</feature>
<dbReference type="PANTHER" id="PTHR45528">
    <property type="entry name" value="SENSOR HISTIDINE KINASE CPXA"/>
    <property type="match status" value="1"/>
</dbReference>
<feature type="domain" description="HAMP" evidence="14">
    <location>
        <begin position="539"/>
        <end position="591"/>
    </location>
</feature>
<keyword evidence="16" id="KW-1185">Reference proteome</keyword>
<dbReference type="InterPro" id="IPR003660">
    <property type="entry name" value="HAMP_dom"/>
</dbReference>
<keyword evidence="5" id="KW-0597">Phosphoprotein</keyword>